<name>A0A3B7MC65_9CYAN</name>
<organism evidence="1 2">
    <name type="scientific">Thermosynechococcus sichuanensis E542</name>
    <dbReference type="NCBI Taxonomy" id="2016101"/>
    <lineage>
        <taxon>Bacteria</taxon>
        <taxon>Bacillati</taxon>
        <taxon>Cyanobacteriota</taxon>
        <taxon>Cyanophyceae</taxon>
        <taxon>Acaryochloridales</taxon>
        <taxon>Thermosynechococcaceae</taxon>
        <taxon>Thermosynechococcus</taxon>
        <taxon>Thermosynechococcus sichuanensis</taxon>
    </lineage>
</organism>
<gene>
    <name evidence="1" type="ORF">D3A95_09310</name>
</gene>
<dbReference type="Proteomes" id="UP000261812">
    <property type="component" value="Chromosome"/>
</dbReference>
<evidence type="ECO:0000313" key="1">
    <source>
        <dbReference type="EMBL" id="AXY68219.1"/>
    </source>
</evidence>
<dbReference type="RefSeq" id="WP_181494753.1">
    <property type="nucleotide sequence ID" value="NZ_CP032152.1"/>
</dbReference>
<evidence type="ECO:0000313" key="2">
    <source>
        <dbReference type="Proteomes" id="UP000261812"/>
    </source>
</evidence>
<protein>
    <submittedName>
        <fullName evidence="1">DUF2808 domain-containing protein</fullName>
    </submittedName>
</protein>
<keyword evidence="2" id="KW-1185">Reference proteome</keyword>
<reference evidence="2" key="1">
    <citation type="submission" date="2018-09" db="EMBL/GenBank/DDBJ databases">
        <title>Complete genome sequence of thermophilic cyanobacteria strain Thermosynechococcus elongatus PKUAC-SCTE542.</title>
        <authorList>
            <person name="Liang Y."/>
            <person name="Tang J."/>
            <person name="Daroch M."/>
        </authorList>
    </citation>
    <scope>NUCLEOTIDE SEQUENCE [LARGE SCALE GENOMIC DNA]</scope>
    <source>
        <strain evidence="2">E542</strain>
    </source>
</reference>
<dbReference type="KEGG" id="tsq:D3A95_09310"/>
<accession>A0A3B7MC65</accession>
<dbReference type="AlphaFoldDB" id="A0A3B7MC65"/>
<proteinExistence type="predicted"/>
<dbReference type="InterPro" id="IPR021256">
    <property type="entry name" value="DUF2808"/>
</dbReference>
<sequence length="101" mass="10946">MRRPLAIAFVGIAALTPQSLGVEFPDGRVVFDGSSALLTVTFDPPVPPGAYLRLEVAPVRNPQWDGTYLFAVTAFPRGGDRAMGQNIGTGRLQFYPNSDFF</sequence>
<dbReference type="EMBL" id="CP032152">
    <property type="protein sequence ID" value="AXY68219.1"/>
    <property type="molecule type" value="Genomic_DNA"/>
</dbReference>
<dbReference type="Pfam" id="PF10989">
    <property type="entry name" value="DUF2808"/>
    <property type="match status" value="1"/>
</dbReference>